<dbReference type="RefSeq" id="WP_150445619.1">
    <property type="nucleotide sequence ID" value="NZ_VYQE01000003.1"/>
</dbReference>
<comment type="caution">
    <text evidence="1">The sequence shown here is derived from an EMBL/GenBank/DDBJ whole genome shotgun (WGS) entry which is preliminary data.</text>
</comment>
<dbReference type="EMBL" id="VYQE01000003">
    <property type="protein sequence ID" value="KAA9008335.1"/>
    <property type="molecule type" value="Genomic_DNA"/>
</dbReference>
<sequence>MSEDRFRSALRQQAASCANLGSPFMERLCRLFAERLQPGTELTDRLFDWPGELGPMGDSVPLRLTGAMHAQKLSGTPGLAEVYPPHEVEDDVLWRAVDRVMRSHHKELGRFIDLPPQTNEVRRSASLIAAAHWLGARYPMPLTLSELGASAGLNLMFDRYGLETPEGPLGAPEPVLTLDPDWTGPVPGGPSPRAVGRRGVDLSPLDPTKDRLRLLAYLWPDQPHRLTLTEKAISVAEAKVDAGDAADWLEARLAEPHEGLHLVYHTIAWQYFPEETQRRLRDALEAAGSRATPEAPLAWFGMEADGEARGSGLTLRLWPGGETHRLGRFDFHGRWIDWTAAPL</sequence>
<organism evidence="1 2">
    <name type="scientific">Histidinibacterium aquaticum</name>
    <dbReference type="NCBI Taxonomy" id="2613962"/>
    <lineage>
        <taxon>Bacteria</taxon>
        <taxon>Pseudomonadati</taxon>
        <taxon>Pseudomonadota</taxon>
        <taxon>Alphaproteobacteria</taxon>
        <taxon>Rhodobacterales</taxon>
        <taxon>Paracoccaceae</taxon>
        <taxon>Histidinibacterium</taxon>
    </lineage>
</organism>
<evidence type="ECO:0000313" key="2">
    <source>
        <dbReference type="Proteomes" id="UP000326554"/>
    </source>
</evidence>
<dbReference type="PIRSF" id="PIRSF012608">
    <property type="entry name" value="UCP012608"/>
    <property type="match status" value="1"/>
</dbReference>
<evidence type="ECO:0000313" key="1">
    <source>
        <dbReference type="EMBL" id="KAA9008335.1"/>
    </source>
</evidence>
<dbReference type="Proteomes" id="UP000326554">
    <property type="component" value="Unassembled WGS sequence"/>
</dbReference>
<gene>
    <name evidence="1" type="ORF">F3S47_12675</name>
</gene>
<keyword evidence="2" id="KW-1185">Reference proteome</keyword>
<accession>A0A5J5GJL2</accession>
<reference evidence="1 2" key="1">
    <citation type="submission" date="2019-09" db="EMBL/GenBank/DDBJ databases">
        <authorList>
            <person name="Park J.-S."/>
            <person name="Choi H.-J."/>
        </authorList>
    </citation>
    <scope>NUCLEOTIDE SEQUENCE [LARGE SCALE GENOMIC DNA]</scope>
    <source>
        <strain evidence="1 2">176SS1-4</strain>
    </source>
</reference>
<protein>
    <submittedName>
        <fullName evidence="1">DUF2332 domain-containing protein</fullName>
    </submittedName>
</protein>
<name>A0A5J5GJL2_9RHOB</name>
<proteinExistence type="predicted"/>
<dbReference type="InterPro" id="IPR011200">
    <property type="entry name" value="UCP012608"/>
</dbReference>
<dbReference type="Pfam" id="PF10094">
    <property type="entry name" value="DUF2332"/>
    <property type="match status" value="1"/>
</dbReference>
<dbReference type="AlphaFoldDB" id="A0A5J5GJL2"/>